<dbReference type="InterPro" id="IPR001638">
    <property type="entry name" value="Solute-binding_3/MltF_N"/>
</dbReference>
<feature type="domain" description="Solute-binding protein family 3/N-terminal" evidence="1">
    <location>
        <begin position="2"/>
        <end position="213"/>
    </location>
</feature>
<organism evidence="2 3">
    <name type="scientific">Zooshikella ganghwensis</name>
    <dbReference type="NCBI Taxonomy" id="202772"/>
    <lineage>
        <taxon>Bacteria</taxon>
        <taxon>Pseudomonadati</taxon>
        <taxon>Pseudomonadota</taxon>
        <taxon>Gammaproteobacteria</taxon>
        <taxon>Oceanospirillales</taxon>
        <taxon>Zooshikellaceae</taxon>
        <taxon>Zooshikella</taxon>
    </lineage>
</organism>
<sequence length="213" mass="24372">MNYLLRSYPPYSFKKGKELKGVSIDIVSMLFNKASLPYELKIVPLRRAFNMAKTQKYNCVFPVQRTQAREALFQWVSPTLITKTGFYTMEDSPHTIKTIDDVKKMEIGSYSGSAVVDYLEKLGYTIRLTSKEENNVHKLANKRIDVWAADTITSSYYAKKNNVKLKGQLVYLTTLRALACNLETPIEDIEKLQSVLKSMYADGSISKIQSQYH</sequence>
<dbReference type="PANTHER" id="PTHR38834">
    <property type="entry name" value="PERIPLASMIC SUBSTRATE BINDING PROTEIN FAMILY 3"/>
    <property type="match status" value="1"/>
</dbReference>
<name>A0A4P9VQZ0_9GAMM</name>
<dbReference type="EMBL" id="NDXW01000001">
    <property type="protein sequence ID" value="RDH44512.1"/>
    <property type="molecule type" value="Genomic_DNA"/>
</dbReference>
<keyword evidence="3" id="KW-1185">Reference proteome</keyword>
<evidence type="ECO:0000313" key="3">
    <source>
        <dbReference type="Proteomes" id="UP000257039"/>
    </source>
</evidence>
<dbReference type="SUPFAM" id="SSF53850">
    <property type="entry name" value="Periplasmic binding protein-like II"/>
    <property type="match status" value="1"/>
</dbReference>
<dbReference type="PANTHER" id="PTHR38834:SF3">
    <property type="entry name" value="SOLUTE-BINDING PROTEIN FAMILY 3_N-TERMINAL DOMAIN-CONTAINING PROTEIN"/>
    <property type="match status" value="1"/>
</dbReference>
<dbReference type="AlphaFoldDB" id="A0A4P9VQZ0"/>
<accession>A0A4P9VQZ0</accession>
<dbReference type="Proteomes" id="UP000257039">
    <property type="component" value="Unassembled WGS sequence"/>
</dbReference>
<evidence type="ECO:0000259" key="1">
    <source>
        <dbReference type="SMART" id="SM00062"/>
    </source>
</evidence>
<dbReference type="Pfam" id="PF00497">
    <property type="entry name" value="SBP_bac_3"/>
    <property type="match status" value="1"/>
</dbReference>
<dbReference type="SMART" id="SM00062">
    <property type="entry name" value="PBPb"/>
    <property type="match status" value="1"/>
</dbReference>
<protein>
    <recommendedName>
        <fullName evidence="1">Solute-binding protein family 3/N-terminal domain-containing protein</fullName>
    </recommendedName>
</protein>
<gene>
    <name evidence="2" type="ORF">B9G39_14300</name>
</gene>
<comment type="caution">
    <text evidence="2">The sequence shown here is derived from an EMBL/GenBank/DDBJ whole genome shotgun (WGS) entry which is preliminary data.</text>
</comment>
<proteinExistence type="predicted"/>
<evidence type="ECO:0000313" key="2">
    <source>
        <dbReference type="EMBL" id="RDH44512.1"/>
    </source>
</evidence>
<dbReference type="Gene3D" id="3.40.190.10">
    <property type="entry name" value="Periplasmic binding protein-like II"/>
    <property type="match status" value="2"/>
</dbReference>
<reference evidence="2 3" key="1">
    <citation type="submission" date="2017-04" db="EMBL/GenBank/DDBJ databases">
        <title>Draft genome sequence of Zooshikella ganghwensis VG4 isolated from Red Sea sediments.</title>
        <authorList>
            <person name="Rehman Z."/>
            <person name="Alam I."/>
            <person name="Kamau A."/>
            <person name="Bajic V."/>
            <person name="Leiknes T."/>
        </authorList>
    </citation>
    <scope>NUCLEOTIDE SEQUENCE [LARGE SCALE GENOMIC DNA]</scope>
    <source>
        <strain evidence="2 3">VG4</strain>
    </source>
</reference>